<reference evidence="15 16" key="1">
    <citation type="submission" date="2023-09" db="EMBL/GenBank/DDBJ databases">
        <title>Nesidiocoris tenuis whole genome shotgun sequence.</title>
        <authorList>
            <person name="Shibata T."/>
            <person name="Shimoda M."/>
            <person name="Kobayashi T."/>
            <person name="Uehara T."/>
        </authorList>
    </citation>
    <scope>NUCLEOTIDE SEQUENCE [LARGE SCALE GENOMIC DNA]</scope>
    <source>
        <strain evidence="15 16">Japan</strain>
    </source>
</reference>
<evidence type="ECO:0000256" key="1">
    <source>
        <dbReference type="ARBA" id="ARBA00004888"/>
    </source>
</evidence>
<evidence type="ECO:0000256" key="10">
    <source>
        <dbReference type="ARBA" id="ARBA00047905"/>
    </source>
</evidence>
<keyword evidence="6 12" id="KW-0418">Kinase</keyword>
<evidence type="ECO:0000256" key="11">
    <source>
        <dbReference type="ARBA" id="ARBA00048160"/>
    </source>
</evidence>
<sequence length="458" mass="50844">MKIEDLRIQEISREVRDGCQELNLPDSVLRQCMDKLRAQIDLGLNPDTRDKSTVKCFNTYVQDLPTGKEKGQFLALDLGGTNFRVLLITLNGRHFDMQSKIYVVPKAIMIGPGEDLFDHIASCLESFTLEHRVANKNLPLGFTFSFPLNQVGLKNGILTRWTKGFNCAGTVGRDVVEMLNAAVEKRKNTLKIDVVAVLNDTTGTLMSCAWKNHNCKVGVILGTGSNACYVEKIQNVIGFDGDKTKPYVIINTEWGAFGDNGELEFIRTPYDKEIDKNSVNPGKQLHEKMISGMYLGELARLLLVKFVKDKILFGGQASPALLEREKFLTEYISSIESDPRGVFKQCRNVLSKIGISDPTDQDCSNVRYICESVSRRAAHLASAGVATLLNKMEIPSVTVGVDGSLYRYHPHFHNLMYEKIPELLDPRIENPTINLMLSEDGSGRGAALIAASGSEHNV</sequence>
<evidence type="ECO:0000256" key="12">
    <source>
        <dbReference type="RuleBase" id="RU362007"/>
    </source>
</evidence>
<dbReference type="PANTHER" id="PTHR19443">
    <property type="entry name" value="HEXOKINASE"/>
    <property type="match status" value="1"/>
</dbReference>
<evidence type="ECO:0000256" key="4">
    <source>
        <dbReference type="ARBA" id="ARBA00022679"/>
    </source>
</evidence>
<evidence type="ECO:0000259" key="14">
    <source>
        <dbReference type="Pfam" id="PF03727"/>
    </source>
</evidence>
<evidence type="ECO:0000313" key="15">
    <source>
        <dbReference type="EMBL" id="BES99232.1"/>
    </source>
</evidence>
<dbReference type="Pfam" id="PF03727">
    <property type="entry name" value="Hexokinase_2"/>
    <property type="match status" value="1"/>
</dbReference>
<dbReference type="Gene3D" id="3.30.420.40">
    <property type="match status" value="1"/>
</dbReference>
<organism evidence="15 16">
    <name type="scientific">Nesidiocoris tenuis</name>
    <dbReference type="NCBI Taxonomy" id="355587"/>
    <lineage>
        <taxon>Eukaryota</taxon>
        <taxon>Metazoa</taxon>
        <taxon>Ecdysozoa</taxon>
        <taxon>Arthropoda</taxon>
        <taxon>Hexapoda</taxon>
        <taxon>Insecta</taxon>
        <taxon>Pterygota</taxon>
        <taxon>Neoptera</taxon>
        <taxon>Paraneoptera</taxon>
        <taxon>Hemiptera</taxon>
        <taxon>Heteroptera</taxon>
        <taxon>Panheteroptera</taxon>
        <taxon>Cimicomorpha</taxon>
        <taxon>Miridae</taxon>
        <taxon>Dicyphina</taxon>
        <taxon>Nesidiocoris</taxon>
    </lineage>
</organism>
<dbReference type="PROSITE" id="PS51748">
    <property type="entry name" value="HEXOKINASE_2"/>
    <property type="match status" value="1"/>
</dbReference>
<gene>
    <name evidence="15" type="ORF">NTJ_12049</name>
</gene>
<dbReference type="InterPro" id="IPR001312">
    <property type="entry name" value="Hexokinase"/>
</dbReference>
<dbReference type="Proteomes" id="UP001307889">
    <property type="component" value="Chromosome 10"/>
</dbReference>
<comment type="pathway">
    <text evidence="1">Carbohydrate degradation; glycolysis; D-glyceraldehyde 3-phosphate and glycerone phosphate from D-glucose: step 1/4.</text>
</comment>
<dbReference type="PRINTS" id="PR00475">
    <property type="entry name" value="HEXOKINASE"/>
</dbReference>
<comment type="catalytic activity">
    <reaction evidence="10">
        <text>D-fructose + ATP = D-fructose 6-phosphate + ADP + H(+)</text>
        <dbReference type="Rhea" id="RHEA:16125"/>
        <dbReference type="ChEBI" id="CHEBI:15378"/>
        <dbReference type="ChEBI" id="CHEBI:30616"/>
        <dbReference type="ChEBI" id="CHEBI:37721"/>
        <dbReference type="ChEBI" id="CHEBI:61527"/>
        <dbReference type="ChEBI" id="CHEBI:456216"/>
        <dbReference type="EC" id="2.7.1.1"/>
    </reaction>
    <physiologicalReaction direction="left-to-right" evidence="10">
        <dbReference type="Rhea" id="RHEA:16126"/>
    </physiologicalReaction>
</comment>
<keyword evidence="5 12" id="KW-0547">Nucleotide-binding</keyword>
<keyword evidence="4 12" id="KW-0808">Transferase</keyword>
<evidence type="ECO:0000256" key="9">
    <source>
        <dbReference type="ARBA" id="ARBA00044613"/>
    </source>
</evidence>
<evidence type="ECO:0000256" key="6">
    <source>
        <dbReference type="ARBA" id="ARBA00022777"/>
    </source>
</evidence>
<evidence type="ECO:0000256" key="3">
    <source>
        <dbReference type="ARBA" id="ARBA00009225"/>
    </source>
</evidence>
<dbReference type="Pfam" id="PF00349">
    <property type="entry name" value="Hexokinase_1"/>
    <property type="match status" value="1"/>
</dbReference>
<keyword evidence="7 12" id="KW-0067">ATP-binding</keyword>
<keyword evidence="8 12" id="KW-0324">Glycolysis</keyword>
<evidence type="ECO:0000313" key="16">
    <source>
        <dbReference type="Proteomes" id="UP001307889"/>
    </source>
</evidence>
<comment type="pathway">
    <text evidence="2">Carbohydrate metabolism; hexose metabolism.</text>
</comment>
<evidence type="ECO:0000256" key="8">
    <source>
        <dbReference type="ARBA" id="ARBA00023152"/>
    </source>
</evidence>
<dbReference type="InterPro" id="IPR043129">
    <property type="entry name" value="ATPase_NBD"/>
</dbReference>
<accession>A0ABN7B8W2</accession>
<dbReference type="PANTHER" id="PTHR19443:SF16">
    <property type="entry name" value="HEXOKINASE TYPE 1-RELATED"/>
    <property type="match status" value="1"/>
</dbReference>
<evidence type="ECO:0000256" key="2">
    <source>
        <dbReference type="ARBA" id="ARBA00005028"/>
    </source>
</evidence>
<feature type="domain" description="Hexokinase N-terminal" evidence="13">
    <location>
        <begin position="15"/>
        <end position="210"/>
    </location>
</feature>
<dbReference type="EC" id="2.7.1.-" evidence="12"/>
<dbReference type="SUPFAM" id="SSF53067">
    <property type="entry name" value="Actin-like ATPase domain"/>
    <property type="match status" value="2"/>
</dbReference>
<evidence type="ECO:0000256" key="5">
    <source>
        <dbReference type="ARBA" id="ARBA00022741"/>
    </source>
</evidence>
<comment type="similarity">
    <text evidence="3 12">Belongs to the hexokinase family.</text>
</comment>
<keyword evidence="16" id="KW-1185">Reference proteome</keyword>
<evidence type="ECO:0000259" key="13">
    <source>
        <dbReference type="Pfam" id="PF00349"/>
    </source>
</evidence>
<comment type="catalytic activity">
    <reaction evidence="9">
        <text>a D-hexose + ATP = a D-hexose 6-phosphate + ADP + H(+)</text>
        <dbReference type="Rhea" id="RHEA:22740"/>
        <dbReference type="ChEBI" id="CHEBI:4194"/>
        <dbReference type="ChEBI" id="CHEBI:15378"/>
        <dbReference type="ChEBI" id="CHEBI:30616"/>
        <dbReference type="ChEBI" id="CHEBI:229467"/>
        <dbReference type="ChEBI" id="CHEBI:456216"/>
        <dbReference type="EC" id="2.7.1.1"/>
    </reaction>
    <physiologicalReaction direction="left-to-right" evidence="9">
        <dbReference type="Rhea" id="RHEA:22741"/>
    </physiologicalReaction>
</comment>
<feature type="domain" description="Hexokinase C-terminal" evidence="14">
    <location>
        <begin position="216"/>
        <end position="451"/>
    </location>
</feature>
<protein>
    <recommendedName>
        <fullName evidence="12">Phosphotransferase</fullName>
        <ecNumber evidence="12">2.7.1.-</ecNumber>
    </recommendedName>
</protein>
<dbReference type="Gene3D" id="3.40.367.20">
    <property type="match status" value="1"/>
</dbReference>
<dbReference type="InterPro" id="IPR022672">
    <property type="entry name" value="Hexokinase_N"/>
</dbReference>
<proteinExistence type="inferred from homology"/>
<comment type="catalytic activity">
    <reaction evidence="11">
        <text>D-glucose + ATP = D-glucose 6-phosphate + ADP + H(+)</text>
        <dbReference type="Rhea" id="RHEA:17825"/>
        <dbReference type="ChEBI" id="CHEBI:4167"/>
        <dbReference type="ChEBI" id="CHEBI:15378"/>
        <dbReference type="ChEBI" id="CHEBI:30616"/>
        <dbReference type="ChEBI" id="CHEBI:61548"/>
        <dbReference type="ChEBI" id="CHEBI:456216"/>
        <dbReference type="EC" id="2.7.1.1"/>
    </reaction>
    <physiologicalReaction direction="left-to-right" evidence="11">
        <dbReference type="Rhea" id="RHEA:17826"/>
    </physiologicalReaction>
</comment>
<name>A0ABN7B8W2_9HEMI</name>
<dbReference type="InterPro" id="IPR022673">
    <property type="entry name" value="Hexokinase_C"/>
</dbReference>
<dbReference type="CDD" id="cd24019">
    <property type="entry name" value="ASKHA_NBD_HK_meta"/>
    <property type="match status" value="1"/>
</dbReference>
<evidence type="ECO:0000256" key="7">
    <source>
        <dbReference type="ARBA" id="ARBA00022840"/>
    </source>
</evidence>
<dbReference type="EMBL" id="AP028918">
    <property type="protein sequence ID" value="BES99232.1"/>
    <property type="molecule type" value="Genomic_DNA"/>
</dbReference>